<dbReference type="GO" id="GO:0005794">
    <property type="term" value="C:Golgi apparatus"/>
    <property type="evidence" value="ECO:0007669"/>
    <property type="project" value="UniProtKB-SubCell"/>
</dbReference>
<keyword evidence="5 11" id="KW-0547">Nucleotide-binding</keyword>
<dbReference type="EMBL" id="CAJOBG010003380">
    <property type="protein sequence ID" value="CAF4059962.1"/>
    <property type="molecule type" value="Genomic_DNA"/>
</dbReference>
<keyword evidence="7" id="KW-0653">Protein transport</keyword>
<evidence type="ECO:0000256" key="6">
    <source>
        <dbReference type="ARBA" id="ARBA00022892"/>
    </source>
</evidence>
<gene>
    <name evidence="14" type="ORF">OVN521_LOCUS18539</name>
</gene>
<evidence type="ECO:0000256" key="11">
    <source>
        <dbReference type="PIRSR" id="PIRSR606689-1"/>
    </source>
</evidence>
<proteinExistence type="inferred from homology"/>
<evidence type="ECO:0000313" key="15">
    <source>
        <dbReference type="Proteomes" id="UP000663866"/>
    </source>
</evidence>
<evidence type="ECO:0000256" key="3">
    <source>
        <dbReference type="ARBA" id="ARBA00022448"/>
    </source>
</evidence>
<dbReference type="AlphaFoldDB" id="A0A819SAW4"/>
<keyword evidence="4" id="KW-0519">Myristate</keyword>
<keyword evidence="13" id="KW-0472">Membrane</keyword>
<feature type="binding site" evidence="12">
    <location>
        <position position="31"/>
    </location>
    <ligand>
        <name>Mg(2+)</name>
        <dbReference type="ChEBI" id="CHEBI:18420"/>
    </ligand>
</feature>
<evidence type="ECO:0000256" key="2">
    <source>
        <dbReference type="ARBA" id="ARBA00010290"/>
    </source>
</evidence>
<evidence type="ECO:0000256" key="5">
    <source>
        <dbReference type="ARBA" id="ARBA00022741"/>
    </source>
</evidence>
<feature type="binding site" evidence="11">
    <location>
        <position position="70"/>
    </location>
    <ligand>
        <name>GTP</name>
        <dbReference type="ChEBI" id="CHEBI:37565"/>
    </ligand>
</feature>
<comment type="similarity">
    <text evidence="2">Belongs to the small GTPase superfamily. Arf family.</text>
</comment>
<dbReference type="InterPro" id="IPR024156">
    <property type="entry name" value="Small_GTPase_ARF"/>
</dbReference>
<dbReference type="InterPro" id="IPR027417">
    <property type="entry name" value="P-loop_NTPase"/>
</dbReference>
<dbReference type="SMART" id="SM00178">
    <property type="entry name" value="SAR"/>
    <property type="match status" value="1"/>
</dbReference>
<dbReference type="FunFam" id="3.40.50.300:FF:003500">
    <property type="entry name" value="ADP-ribosylation factor 1"/>
    <property type="match status" value="1"/>
</dbReference>
<evidence type="ECO:0000313" key="14">
    <source>
        <dbReference type="EMBL" id="CAF4059962.1"/>
    </source>
</evidence>
<sequence>MEQTRILGAWNVTCVSYVSDGSPSYRLDWKTTIINVIKYGTNVETTITIGIGVEKITINDINLLVIDEGGRSRARVFHSFRYRGTSGMIVVIDSADRENIDNLRYELFNIFDEVECQNRSLLVFANKQDLPNAMSLGEIKDRLNLSKLNKNIKWHLQPACAIRNEGLHEGFQCLLSILAILLPPIAAIIKVGCTKHFFLNILLTLLGLLPGCIHALWLVWRSSPAE</sequence>
<comment type="subcellular location">
    <subcellularLocation>
        <location evidence="1">Golgi apparatus</location>
    </subcellularLocation>
</comment>
<dbReference type="PROSITE" id="PS51417">
    <property type="entry name" value="ARF"/>
    <property type="match status" value="1"/>
</dbReference>
<dbReference type="GO" id="GO:0003924">
    <property type="term" value="F:GTPase activity"/>
    <property type="evidence" value="ECO:0007669"/>
    <property type="project" value="InterPro"/>
</dbReference>
<dbReference type="Gene3D" id="3.40.50.300">
    <property type="entry name" value="P-loop containing nucleotide triphosphate hydrolases"/>
    <property type="match status" value="1"/>
</dbReference>
<dbReference type="PANTHER" id="PTHR11711">
    <property type="entry name" value="ADP RIBOSYLATION FACTOR-RELATED"/>
    <property type="match status" value="1"/>
</dbReference>
<dbReference type="CDD" id="cd00878">
    <property type="entry name" value="Arf_Arl"/>
    <property type="match status" value="1"/>
</dbReference>
<evidence type="ECO:0000256" key="13">
    <source>
        <dbReference type="SAM" id="Phobius"/>
    </source>
</evidence>
<accession>A0A819SAW4</accession>
<evidence type="ECO:0000256" key="7">
    <source>
        <dbReference type="ARBA" id="ARBA00022927"/>
    </source>
</evidence>
<keyword evidence="13" id="KW-1133">Transmembrane helix</keyword>
<keyword evidence="9 11" id="KW-0342">GTP-binding</keyword>
<reference evidence="14" key="1">
    <citation type="submission" date="2021-02" db="EMBL/GenBank/DDBJ databases">
        <authorList>
            <person name="Nowell W R."/>
        </authorList>
    </citation>
    <scope>NUCLEOTIDE SEQUENCE</scope>
</reference>
<dbReference type="GO" id="GO:0016192">
    <property type="term" value="P:vesicle-mediated transport"/>
    <property type="evidence" value="ECO:0007669"/>
    <property type="project" value="UniProtKB-KW"/>
</dbReference>
<feature type="binding site" evidence="11">
    <location>
        <begin position="126"/>
        <end position="129"/>
    </location>
    <ligand>
        <name>GTP</name>
        <dbReference type="ChEBI" id="CHEBI:37565"/>
    </ligand>
</feature>
<name>A0A819SAW4_9BILA</name>
<keyword evidence="8" id="KW-0333">Golgi apparatus</keyword>
<organism evidence="14 15">
    <name type="scientific">Rotaria magnacalcarata</name>
    <dbReference type="NCBI Taxonomy" id="392030"/>
    <lineage>
        <taxon>Eukaryota</taxon>
        <taxon>Metazoa</taxon>
        <taxon>Spiralia</taxon>
        <taxon>Gnathifera</taxon>
        <taxon>Rotifera</taxon>
        <taxon>Eurotatoria</taxon>
        <taxon>Bdelloidea</taxon>
        <taxon>Philodinida</taxon>
        <taxon>Philodinidae</taxon>
        <taxon>Rotaria</taxon>
    </lineage>
</organism>
<dbReference type="GO" id="GO:0015031">
    <property type="term" value="P:protein transport"/>
    <property type="evidence" value="ECO:0007669"/>
    <property type="project" value="UniProtKB-KW"/>
</dbReference>
<feature type="transmembrane region" description="Helical" evidence="13">
    <location>
        <begin position="173"/>
        <end position="191"/>
    </location>
</feature>
<evidence type="ECO:0000256" key="4">
    <source>
        <dbReference type="ARBA" id="ARBA00022707"/>
    </source>
</evidence>
<dbReference type="GO" id="GO:0005525">
    <property type="term" value="F:GTP binding"/>
    <property type="evidence" value="ECO:0007669"/>
    <property type="project" value="UniProtKB-KW"/>
</dbReference>
<evidence type="ECO:0000256" key="1">
    <source>
        <dbReference type="ARBA" id="ARBA00004555"/>
    </source>
</evidence>
<dbReference type="SMART" id="SM00177">
    <property type="entry name" value="ARF"/>
    <property type="match status" value="1"/>
</dbReference>
<keyword evidence="6" id="KW-0931">ER-Golgi transport</keyword>
<comment type="caution">
    <text evidence="14">The sequence shown here is derived from an EMBL/GenBank/DDBJ whole genome shotgun (WGS) entry which is preliminary data.</text>
</comment>
<evidence type="ECO:0000256" key="9">
    <source>
        <dbReference type="ARBA" id="ARBA00023134"/>
    </source>
</evidence>
<dbReference type="SUPFAM" id="SSF52540">
    <property type="entry name" value="P-loop containing nucleoside triphosphate hydrolases"/>
    <property type="match status" value="1"/>
</dbReference>
<keyword evidence="12" id="KW-0479">Metal-binding</keyword>
<feature type="transmembrane region" description="Helical" evidence="13">
    <location>
        <begin position="197"/>
        <end position="220"/>
    </location>
</feature>
<dbReference type="InterPro" id="IPR006689">
    <property type="entry name" value="Small_GTPase_ARF/SAR"/>
</dbReference>
<keyword evidence="10" id="KW-0449">Lipoprotein</keyword>
<dbReference type="GO" id="GO:0016020">
    <property type="term" value="C:membrane"/>
    <property type="evidence" value="ECO:0007669"/>
    <property type="project" value="UniProtKB-SubCell"/>
</dbReference>
<keyword evidence="3" id="KW-0813">Transport</keyword>
<keyword evidence="12" id="KW-0460">Magnesium</keyword>
<keyword evidence="15" id="KW-1185">Reference proteome</keyword>
<evidence type="ECO:0000256" key="10">
    <source>
        <dbReference type="ARBA" id="ARBA00023288"/>
    </source>
</evidence>
<dbReference type="GO" id="GO:0046872">
    <property type="term" value="F:metal ion binding"/>
    <property type="evidence" value="ECO:0007669"/>
    <property type="project" value="UniProtKB-KW"/>
</dbReference>
<protein>
    <submittedName>
        <fullName evidence="14">Uncharacterized protein</fullName>
    </submittedName>
</protein>
<keyword evidence="13" id="KW-0812">Transmembrane</keyword>
<evidence type="ECO:0000256" key="12">
    <source>
        <dbReference type="PIRSR" id="PIRSR606689-2"/>
    </source>
</evidence>
<evidence type="ECO:0000256" key="8">
    <source>
        <dbReference type="ARBA" id="ARBA00023034"/>
    </source>
</evidence>
<dbReference type="Pfam" id="PF00025">
    <property type="entry name" value="Arf"/>
    <property type="match status" value="1"/>
</dbReference>
<feature type="binding site" evidence="12">
    <location>
        <position position="48"/>
    </location>
    <ligand>
        <name>Mg(2+)</name>
        <dbReference type="ChEBI" id="CHEBI:18420"/>
    </ligand>
</feature>
<dbReference type="Proteomes" id="UP000663866">
    <property type="component" value="Unassembled WGS sequence"/>
</dbReference>